<evidence type="ECO:0000256" key="1">
    <source>
        <dbReference type="SAM" id="Phobius"/>
    </source>
</evidence>
<protein>
    <submittedName>
        <fullName evidence="2">Uncharacterized protein</fullName>
    </submittedName>
</protein>
<reference evidence="2 3" key="1">
    <citation type="journal article" date="2007" name="Nature">
        <title>Evolution of genes and genomes on the Drosophila phylogeny.</title>
        <authorList>
            <consortium name="Drosophila 12 Genomes Consortium"/>
            <person name="Clark A.G."/>
            <person name="Eisen M.B."/>
            <person name="Smith D.R."/>
            <person name="Bergman C.M."/>
            <person name="Oliver B."/>
            <person name="Markow T.A."/>
            <person name="Kaufman T.C."/>
            <person name="Kellis M."/>
            <person name="Gelbart W."/>
            <person name="Iyer V.N."/>
            <person name="Pollard D.A."/>
            <person name="Sackton T.B."/>
            <person name="Larracuente A.M."/>
            <person name="Singh N.D."/>
            <person name="Abad J.P."/>
            <person name="Abt D.N."/>
            <person name="Adryan B."/>
            <person name="Aguade M."/>
            <person name="Akashi H."/>
            <person name="Anderson W.W."/>
            <person name="Aquadro C.F."/>
            <person name="Ardell D.H."/>
            <person name="Arguello R."/>
            <person name="Artieri C.G."/>
            <person name="Barbash D.A."/>
            <person name="Barker D."/>
            <person name="Barsanti P."/>
            <person name="Batterham P."/>
            <person name="Batzoglou S."/>
            <person name="Begun D."/>
            <person name="Bhutkar A."/>
            <person name="Blanco E."/>
            <person name="Bosak S.A."/>
            <person name="Bradley R.K."/>
            <person name="Brand A.D."/>
            <person name="Brent M.R."/>
            <person name="Brooks A.N."/>
            <person name="Brown R.H."/>
            <person name="Butlin R.K."/>
            <person name="Caggese C."/>
            <person name="Calvi B.R."/>
            <person name="Bernardo de Carvalho A."/>
            <person name="Caspi A."/>
            <person name="Castrezana S."/>
            <person name="Celniker S.E."/>
            <person name="Chang J.L."/>
            <person name="Chapple C."/>
            <person name="Chatterji S."/>
            <person name="Chinwalla A."/>
            <person name="Civetta A."/>
            <person name="Clifton S.W."/>
            <person name="Comeron J.M."/>
            <person name="Costello J.C."/>
            <person name="Coyne J.A."/>
            <person name="Daub J."/>
            <person name="David R.G."/>
            <person name="Delcher A.L."/>
            <person name="Delehaunty K."/>
            <person name="Do C.B."/>
            <person name="Ebling H."/>
            <person name="Edwards K."/>
            <person name="Eickbush T."/>
            <person name="Evans J.D."/>
            <person name="Filipski A."/>
            <person name="Findeiss S."/>
            <person name="Freyhult E."/>
            <person name="Fulton L."/>
            <person name="Fulton R."/>
            <person name="Garcia A.C."/>
            <person name="Gardiner A."/>
            <person name="Garfield D.A."/>
            <person name="Garvin B.E."/>
            <person name="Gibson G."/>
            <person name="Gilbert D."/>
            <person name="Gnerre S."/>
            <person name="Godfrey J."/>
            <person name="Good R."/>
            <person name="Gotea V."/>
            <person name="Gravely B."/>
            <person name="Greenberg A.J."/>
            <person name="Griffiths-Jones S."/>
            <person name="Gross S."/>
            <person name="Guigo R."/>
            <person name="Gustafson E.A."/>
            <person name="Haerty W."/>
            <person name="Hahn M.W."/>
            <person name="Halligan D.L."/>
            <person name="Halpern A.L."/>
            <person name="Halter G.M."/>
            <person name="Han M.V."/>
            <person name="Heger A."/>
            <person name="Hillier L."/>
            <person name="Hinrichs A.S."/>
            <person name="Holmes I."/>
            <person name="Hoskins R.A."/>
            <person name="Hubisz M.J."/>
            <person name="Hultmark D."/>
            <person name="Huntley M.A."/>
            <person name="Jaffe D.B."/>
            <person name="Jagadeeshan S."/>
            <person name="Jeck W.R."/>
            <person name="Johnson J."/>
            <person name="Jones C.D."/>
            <person name="Jordan W.C."/>
            <person name="Karpen G.H."/>
            <person name="Kataoka E."/>
            <person name="Keightley P.D."/>
            <person name="Kheradpour P."/>
            <person name="Kirkness E.F."/>
            <person name="Koerich L.B."/>
            <person name="Kristiansen K."/>
            <person name="Kudrna D."/>
            <person name="Kulathinal R.J."/>
            <person name="Kumar S."/>
            <person name="Kwok R."/>
            <person name="Lander E."/>
            <person name="Langley C.H."/>
            <person name="Lapoint R."/>
            <person name="Lazzaro B.P."/>
            <person name="Lee S.J."/>
            <person name="Levesque L."/>
            <person name="Li R."/>
            <person name="Lin C.F."/>
            <person name="Lin M.F."/>
            <person name="Lindblad-Toh K."/>
            <person name="Llopart A."/>
            <person name="Long M."/>
            <person name="Low L."/>
            <person name="Lozovsky E."/>
            <person name="Lu J."/>
            <person name="Luo M."/>
            <person name="Machado C.A."/>
            <person name="Makalowski W."/>
            <person name="Marzo M."/>
            <person name="Matsuda M."/>
            <person name="Matzkin L."/>
            <person name="McAllister B."/>
            <person name="McBride C.S."/>
            <person name="McKernan B."/>
            <person name="McKernan K."/>
            <person name="Mendez-Lago M."/>
            <person name="Minx P."/>
            <person name="Mollenhauer M.U."/>
            <person name="Montooth K."/>
            <person name="Mount S.M."/>
            <person name="Mu X."/>
            <person name="Myers E."/>
            <person name="Negre B."/>
            <person name="Newfeld S."/>
            <person name="Nielsen R."/>
            <person name="Noor M.A."/>
            <person name="O'Grady P."/>
            <person name="Pachter L."/>
            <person name="Papaceit M."/>
            <person name="Parisi M.J."/>
            <person name="Parisi M."/>
            <person name="Parts L."/>
            <person name="Pedersen J.S."/>
            <person name="Pesole G."/>
            <person name="Phillippy A.M."/>
            <person name="Ponting C.P."/>
            <person name="Pop M."/>
            <person name="Porcelli D."/>
            <person name="Powell J.R."/>
            <person name="Prohaska S."/>
            <person name="Pruitt K."/>
            <person name="Puig M."/>
            <person name="Quesneville H."/>
            <person name="Ram K.R."/>
            <person name="Rand D."/>
            <person name="Rasmussen M.D."/>
            <person name="Reed L.K."/>
            <person name="Reenan R."/>
            <person name="Reily A."/>
            <person name="Remington K.A."/>
            <person name="Rieger T.T."/>
            <person name="Ritchie M.G."/>
            <person name="Robin C."/>
            <person name="Rogers Y.H."/>
            <person name="Rohde C."/>
            <person name="Rozas J."/>
            <person name="Rubenfield M.J."/>
            <person name="Ruiz A."/>
            <person name="Russo S."/>
            <person name="Salzberg S.L."/>
            <person name="Sanchez-Gracia A."/>
            <person name="Saranga D.J."/>
            <person name="Sato H."/>
            <person name="Schaeffer S.W."/>
            <person name="Schatz M.C."/>
            <person name="Schlenke T."/>
            <person name="Schwartz R."/>
            <person name="Segarra C."/>
            <person name="Singh R.S."/>
            <person name="Sirot L."/>
            <person name="Sirota M."/>
            <person name="Sisneros N.B."/>
            <person name="Smith C.D."/>
            <person name="Smith T.F."/>
            <person name="Spieth J."/>
            <person name="Stage D.E."/>
            <person name="Stark A."/>
            <person name="Stephan W."/>
            <person name="Strausberg R.L."/>
            <person name="Strempel S."/>
            <person name="Sturgill D."/>
            <person name="Sutton G."/>
            <person name="Sutton G.G."/>
            <person name="Tao W."/>
            <person name="Teichmann S."/>
            <person name="Tobari Y.N."/>
            <person name="Tomimura Y."/>
            <person name="Tsolas J.M."/>
            <person name="Valente V.L."/>
            <person name="Venter E."/>
            <person name="Venter J.C."/>
            <person name="Vicario S."/>
            <person name="Vieira F.G."/>
            <person name="Vilella A.J."/>
            <person name="Villasante A."/>
            <person name="Walenz B."/>
            <person name="Wang J."/>
            <person name="Wasserman M."/>
            <person name="Watts T."/>
            <person name="Wilson D."/>
            <person name="Wilson R.K."/>
            <person name="Wing R.A."/>
            <person name="Wolfner M.F."/>
            <person name="Wong A."/>
            <person name="Wong G.K."/>
            <person name="Wu C.I."/>
            <person name="Wu G."/>
            <person name="Yamamoto D."/>
            <person name="Yang H.P."/>
            <person name="Yang S.P."/>
            <person name="Yorke J.A."/>
            <person name="Yoshida K."/>
            <person name="Zdobnov E."/>
            <person name="Zhang P."/>
            <person name="Zhang Y."/>
            <person name="Zimin A.V."/>
            <person name="Baldwin J."/>
            <person name="Abdouelleil A."/>
            <person name="Abdulkadir J."/>
            <person name="Abebe A."/>
            <person name="Abera B."/>
            <person name="Abreu J."/>
            <person name="Acer S.C."/>
            <person name="Aftuck L."/>
            <person name="Alexander A."/>
            <person name="An P."/>
            <person name="Anderson E."/>
            <person name="Anderson S."/>
            <person name="Arachi H."/>
            <person name="Azer M."/>
            <person name="Bachantsang P."/>
            <person name="Barry A."/>
            <person name="Bayul T."/>
            <person name="Berlin A."/>
            <person name="Bessette D."/>
            <person name="Bloom T."/>
            <person name="Blye J."/>
            <person name="Boguslavskiy L."/>
            <person name="Bonnet C."/>
            <person name="Boukhgalter B."/>
            <person name="Bourzgui I."/>
            <person name="Brown A."/>
            <person name="Cahill P."/>
            <person name="Channer S."/>
            <person name="Cheshatsang Y."/>
            <person name="Chuda L."/>
            <person name="Citroen M."/>
            <person name="Collymore A."/>
            <person name="Cooke P."/>
            <person name="Costello M."/>
            <person name="D'Aco K."/>
            <person name="Daza R."/>
            <person name="De Haan G."/>
            <person name="DeGray S."/>
            <person name="DeMaso C."/>
            <person name="Dhargay N."/>
            <person name="Dooley K."/>
            <person name="Dooley E."/>
            <person name="Doricent M."/>
            <person name="Dorje P."/>
            <person name="Dorjee K."/>
            <person name="Dupes A."/>
            <person name="Elong R."/>
            <person name="Falk J."/>
            <person name="Farina A."/>
            <person name="Faro S."/>
            <person name="Ferguson D."/>
            <person name="Fisher S."/>
            <person name="Foley C.D."/>
            <person name="Franke A."/>
            <person name="Friedrich D."/>
            <person name="Gadbois L."/>
            <person name="Gearin G."/>
            <person name="Gearin C.R."/>
            <person name="Giannoukos G."/>
            <person name="Goode T."/>
            <person name="Graham J."/>
            <person name="Grandbois E."/>
            <person name="Grewal S."/>
            <person name="Gyaltsen K."/>
            <person name="Hafez N."/>
            <person name="Hagos B."/>
            <person name="Hall J."/>
            <person name="Henson C."/>
            <person name="Hollinger A."/>
            <person name="Honan T."/>
            <person name="Huard M.D."/>
            <person name="Hughes L."/>
            <person name="Hurhula B."/>
            <person name="Husby M.E."/>
            <person name="Kamat A."/>
            <person name="Kanga B."/>
            <person name="Kashin S."/>
            <person name="Khazanovich D."/>
            <person name="Kisner P."/>
            <person name="Lance K."/>
            <person name="Lara M."/>
            <person name="Lee W."/>
            <person name="Lennon N."/>
            <person name="Letendre F."/>
            <person name="LeVine R."/>
            <person name="Lipovsky A."/>
            <person name="Liu X."/>
            <person name="Liu J."/>
            <person name="Liu S."/>
            <person name="Lokyitsang T."/>
            <person name="Lokyitsang Y."/>
            <person name="Lubonja R."/>
            <person name="Lui A."/>
            <person name="MacDonald P."/>
            <person name="Magnisalis V."/>
            <person name="Maru K."/>
            <person name="Matthews C."/>
            <person name="McCusker W."/>
            <person name="McDonough S."/>
            <person name="Mehta T."/>
            <person name="Meldrim J."/>
            <person name="Meneus L."/>
            <person name="Mihai O."/>
            <person name="Mihalev A."/>
            <person name="Mihova T."/>
            <person name="Mittelman R."/>
            <person name="Mlenga V."/>
            <person name="Montmayeur A."/>
            <person name="Mulrain L."/>
            <person name="Navidi A."/>
            <person name="Naylor J."/>
            <person name="Negash T."/>
            <person name="Nguyen T."/>
            <person name="Nguyen N."/>
            <person name="Nicol R."/>
            <person name="Norbu C."/>
            <person name="Norbu N."/>
            <person name="Novod N."/>
            <person name="O'Neill B."/>
            <person name="Osman S."/>
            <person name="Markiewicz E."/>
            <person name="Oyono O.L."/>
            <person name="Patti C."/>
            <person name="Phunkhang P."/>
            <person name="Pierre F."/>
            <person name="Priest M."/>
            <person name="Raghuraman S."/>
            <person name="Rege F."/>
            <person name="Reyes R."/>
            <person name="Rise C."/>
            <person name="Rogov P."/>
            <person name="Ross K."/>
            <person name="Ryan E."/>
            <person name="Settipalli S."/>
            <person name="Shea T."/>
            <person name="Sherpa N."/>
            <person name="Shi L."/>
            <person name="Shih D."/>
            <person name="Sparrow T."/>
            <person name="Spaulding J."/>
            <person name="Stalker J."/>
            <person name="Stange-Thomann N."/>
            <person name="Stavropoulos S."/>
            <person name="Stone C."/>
            <person name="Strader C."/>
            <person name="Tesfaye S."/>
            <person name="Thomson T."/>
            <person name="Thoulutsang Y."/>
            <person name="Thoulutsang D."/>
            <person name="Topham K."/>
            <person name="Topping I."/>
            <person name="Tsamla T."/>
            <person name="Vassiliev H."/>
            <person name="Vo A."/>
            <person name="Wangchuk T."/>
            <person name="Wangdi T."/>
            <person name="Weiand M."/>
            <person name="Wilkinson J."/>
            <person name="Wilson A."/>
            <person name="Yadav S."/>
            <person name="Young G."/>
            <person name="Yu Q."/>
            <person name="Zembek L."/>
            <person name="Zhong D."/>
            <person name="Zimmer A."/>
            <person name="Zwirko Z."/>
            <person name="Jaffe D.B."/>
            <person name="Alvarez P."/>
            <person name="Brockman W."/>
            <person name="Butler J."/>
            <person name="Chin C."/>
            <person name="Gnerre S."/>
            <person name="Grabherr M."/>
            <person name="Kleber M."/>
            <person name="Mauceli E."/>
            <person name="MacCallum I."/>
        </authorList>
    </citation>
    <scope>NUCLEOTIDE SEQUENCE [LARGE SCALE GENOMIC DNA]</scope>
    <source>
        <strain evidence="3">Tucson 14024-0371.13</strain>
    </source>
</reference>
<keyword evidence="3" id="KW-1185">Reference proteome</keyword>
<evidence type="ECO:0000313" key="2">
    <source>
        <dbReference type="EMBL" id="EDV39194.1"/>
    </source>
</evidence>
<keyword evidence="1" id="KW-0472">Membrane</keyword>
<keyword evidence="1" id="KW-0812">Transmembrane</keyword>
<sequence>MKVIKIRWRACCAWAVVLIYLGVVLVFFGLNYTEIQPIEPLSIENATKSGYKLAEGSPRKDFRADPAMRPLINYGQGRMGVKDVIGIPSRPRIARDGAQDYVLKMVQGLIQNMTPKQQSTSRL</sequence>
<organism evidence="2 3">
    <name type="scientific">Drosophila ananassae</name>
    <name type="common">Fruit fly</name>
    <dbReference type="NCBI Taxonomy" id="7217"/>
    <lineage>
        <taxon>Eukaryota</taxon>
        <taxon>Metazoa</taxon>
        <taxon>Ecdysozoa</taxon>
        <taxon>Arthropoda</taxon>
        <taxon>Hexapoda</taxon>
        <taxon>Insecta</taxon>
        <taxon>Pterygota</taxon>
        <taxon>Neoptera</taxon>
        <taxon>Endopterygota</taxon>
        <taxon>Diptera</taxon>
        <taxon>Brachycera</taxon>
        <taxon>Muscomorpha</taxon>
        <taxon>Ephydroidea</taxon>
        <taxon>Drosophilidae</taxon>
        <taxon>Drosophila</taxon>
        <taxon>Sophophora</taxon>
    </lineage>
</organism>
<keyword evidence="1" id="KW-1133">Transmembrane helix</keyword>
<accession>B3MAW0</accession>
<dbReference type="EMBL" id="CH902618">
    <property type="protein sequence ID" value="EDV39194.1"/>
    <property type="molecule type" value="Genomic_DNA"/>
</dbReference>
<evidence type="ECO:0000313" key="3">
    <source>
        <dbReference type="Proteomes" id="UP000007801"/>
    </source>
</evidence>
<dbReference type="Proteomes" id="UP000007801">
    <property type="component" value="Unassembled WGS sequence"/>
</dbReference>
<gene>
    <name evidence="2" type="primary">Dana\GF25182</name>
    <name evidence="2" type="synonym">dana_GLEANR_9860</name>
    <name evidence="2" type="ORF">GF25182</name>
</gene>
<proteinExistence type="predicted"/>
<name>B3MAW0_DROAN</name>
<feature type="transmembrane region" description="Helical" evidence="1">
    <location>
        <begin position="12"/>
        <end position="32"/>
    </location>
</feature>
<dbReference type="HOGENOM" id="CLU_2017556_0_0_1"/>
<dbReference type="AlphaFoldDB" id="B3MAW0"/>
<dbReference type="KEGG" id="dan:6507808"/>
<dbReference type="InParanoid" id="B3MAW0"/>